<dbReference type="RefSeq" id="WP_005674884.1">
    <property type="nucleotide sequence ID" value="NZ_CP146288.1"/>
</dbReference>
<keyword evidence="1" id="KW-0560">Oxidoreductase</keyword>
<dbReference type="EMBL" id="AEQP01000022">
    <property type="protein sequence ID" value="EFV94320.1"/>
    <property type="molecule type" value="Genomic_DNA"/>
</dbReference>
<evidence type="ECO:0000313" key="5">
    <source>
        <dbReference type="Proteomes" id="UP000011021"/>
    </source>
</evidence>
<keyword evidence="2" id="KW-0812">Transmembrane</keyword>
<dbReference type="InterPro" id="IPR006076">
    <property type="entry name" value="FAD-dep_OxRdtase"/>
</dbReference>
<dbReference type="Pfam" id="PF01266">
    <property type="entry name" value="DAO"/>
    <property type="match status" value="1"/>
</dbReference>
<feature type="transmembrane region" description="Helical" evidence="2">
    <location>
        <begin position="12"/>
        <end position="30"/>
    </location>
</feature>
<dbReference type="PANTHER" id="PTHR13847">
    <property type="entry name" value="SARCOSINE DEHYDROGENASE-RELATED"/>
    <property type="match status" value="1"/>
</dbReference>
<gene>
    <name evidence="4" type="ORF">HMPREF0551_2435</name>
</gene>
<dbReference type="Gene3D" id="3.50.50.60">
    <property type="entry name" value="FAD/NAD(P)-binding domain"/>
    <property type="match status" value="2"/>
</dbReference>
<reference evidence="4 5" key="1">
    <citation type="submission" date="2010-12" db="EMBL/GenBank/DDBJ databases">
        <authorList>
            <person name="Muzny D."/>
            <person name="Qin X."/>
            <person name="Deng J."/>
            <person name="Jiang H."/>
            <person name="Liu Y."/>
            <person name="Qu J."/>
            <person name="Song X.-Z."/>
            <person name="Zhang L."/>
            <person name="Thornton R."/>
            <person name="Coyle M."/>
            <person name="Francisco L."/>
            <person name="Jackson L."/>
            <person name="Javaid M."/>
            <person name="Korchina V."/>
            <person name="Kovar C."/>
            <person name="Mata R."/>
            <person name="Mathew T."/>
            <person name="Ngo R."/>
            <person name="Nguyen L."/>
            <person name="Nguyen N."/>
            <person name="Okwuonu G."/>
            <person name="Ongeri F."/>
            <person name="Pham C."/>
            <person name="Simmons D."/>
            <person name="Wilczek-Boney K."/>
            <person name="Hale W."/>
            <person name="Jakkamsetti A."/>
            <person name="Pham P."/>
            <person name="Ruth R."/>
            <person name="San Lucas F."/>
            <person name="Warren J."/>
            <person name="Zhang J."/>
            <person name="Zhao Z."/>
            <person name="Zhou C."/>
            <person name="Zhu D."/>
            <person name="Lee S."/>
            <person name="Bess C."/>
            <person name="Blankenburg K."/>
            <person name="Forbes L."/>
            <person name="Fu Q."/>
            <person name="Gubbala S."/>
            <person name="Hirani K."/>
            <person name="Jayaseelan J.C."/>
            <person name="Lara F."/>
            <person name="Munidasa M."/>
            <person name="Palculict T."/>
            <person name="Patil S."/>
            <person name="Pu L.-L."/>
            <person name="Saada N."/>
            <person name="Tang L."/>
            <person name="Weissenberger G."/>
            <person name="Zhu Y."/>
            <person name="Hemphill L."/>
            <person name="Shang Y."/>
            <person name="Youmans B."/>
            <person name="Ayvaz T."/>
            <person name="Ross M."/>
            <person name="Santibanez J."/>
            <person name="Aqrawi P."/>
            <person name="Gross S."/>
            <person name="Joshi V."/>
            <person name="Fowler G."/>
            <person name="Nazareth L."/>
            <person name="Reid J."/>
            <person name="Worley K."/>
            <person name="Petrosino J."/>
            <person name="Highlander S."/>
            <person name="Gibbs R."/>
        </authorList>
    </citation>
    <scope>NUCLEOTIDE SEQUENCE [LARGE SCALE GENOMIC DNA]</scope>
    <source>
        <strain evidence="4 5">ATCC 51599</strain>
    </source>
</reference>
<keyword evidence="2" id="KW-1133">Transmembrane helix</keyword>
<name>E7S0H1_9BURK</name>
<dbReference type="GO" id="GO:0005737">
    <property type="term" value="C:cytoplasm"/>
    <property type="evidence" value="ECO:0007669"/>
    <property type="project" value="TreeGrafter"/>
</dbReference>
<comment type="caution">
    <text evidence="4">The sequence shown here is derived from an EMBL/GenBank/DDBJ whole genome shotgun (WGS) entry which is preliminary data.</text>
</comment>
<proteinExistence type="predicted"/>
<evidence type="ECO:0000259" key="3">
    <source>
        <dbReference type="Pfam" id="PF01266"/>
    </source>
</evidence>
<sequence length="425" mass="46994">MITPSSHHNVDVIVLGAGIVGVSAALALQAQGKRVCLVDRQEPGHGTSFGNAGLIERASLVPYAFPRQPGELLRHASNRHSALRLQWGALPWYASWLWRYWRESSPARLAQATEDMRPLIELCVAEHQPLISAANLHDIVRDGGWIELVRGQKAFAELSRQAQDDAHRWGLNIEVLPDNALRACLPGLRPEGGITGGIHWQDPWTVQSPVRLVEGYAGLFRSRGGQFIHADAMALQQTEQGWRLPLPDSTELHASDVVLALGADTGTLAERFGYRLPLRPKRGYHLHFRIDDAHPAPSFPVCDRDSGFVLAEMNDGVRLTTGVELALPDAPPNDSQARQATRIARQFWPLGEEVESQPWMGRRPCTPDMRPIIGPAPHHRGLWFDVGHAHHGLTLGPVSGRLLAELMTGQQPFTDPSPYSVQRFL</sequence>
<dbReference type="SUPFAM" id="SSF54373">
    <property type="entry name" value="FAD-linked reductases, C-terminal domain"/>
    <property type="match status" value="1"/>
</dbReference>
<evidence type="ECO:0000256" key="2">
    <source>
        <dbReference type="SAM" id="Phobius"/>
    </source>
</evidence>
<dbReference type="PANTHER" id="PTHR13847:SF289">
    <property type="entry name" value="GLYCINE OXIDASE"/>
    <property type="match status" value="1"/>
</dbReference>
<accession>E7S0H1</accession>
<dbReference type="AlphaFoldDB" id="E7S0H1"/>
<evidence type="ECO:0000256" key="1">
    <source>
        <dbReference type="ARBA" id="ARBA00023002"/>
    </source>
</evidence>
<keyword evidence="2" id="KW-0472">Membrane</keyword>
<evidence type="ECO:0000313" key="4">
    <source>
        <dbReference type="EMBL" id="EFV94320.1"/>
    </source>
</evidence>
<keyword evidence="5" id="KW-1185">Reference proteome</keyword>
<protein>
    <submittedName>
        <fullName evidence="4">FAD dependent oxidoreductase</fullName>
    </submittedName>
</protein>
<dbReference type="GO" id="GO:0016491">
    <property type="term" value="F:oxidoreductase activity"/>
    <property type="evidence" value="ECO:0007669"/>
    <property type="project" value="UniProtKB-KW"/>
</dbReference>
<dbReference type="SUPFAM" id="SSF51905">
    <property type="entry name" value="FAD/NAD(P)-binding domain"/>
    <property type="match status" value="1"/>
</dbReference>
<dbReference type="Proteomes" id="UP000011021">
    <property type="component" value="Unassembled WGS sequence"/>
</dbReference>
<dbReference type="HOGENOM" id="CLU_007884_9_0_4"/>
<dbReference type="InterPro" id="IPR036188">
    <property type="entry name" value="FAD/NAD-bd_sf"/>
</dbReference>
<feature type="domain" description="FAD dependent oxidoreductase" evidence="3">
    <location>
        <begin position="11"/>
        <end position="406"/>
    </location>
</feature>
<organism evidence="4 5">
    <name type="scientific">Lautropia mirabilis ATCC 51599</name>
    <dbReference type="NCBI Taxonomy" id="887898"/>
    <lineage>
        <taxon>Bacteria</taxon>
        <taxon>Pseudomonadati</taxon>
        <taxon>Pseudomonadota</taxon>
        <taxon>Betaproteobacteria</taxon>
        <taxon>Burkholderiales</taxon>
        <taxon>Burkholderiaceae</taxon>
        <taxon>Lautropia</taxon>
    </lineage>
</organism>
<dbReference type="STRING" id="887898.HMPREF0551_2435"/>
<dbReference type="eggNOG" id="COG0665">
    <property type="taxonomic scope" value="Bacteria"/>
</dbReference>
<dbReference type="Gene3D" id="3.30.9.10">
    <property type="entry name" value="D-Amino Acid Oxidase, subunit A, domain 2"/>
    <property type="match status" value="1"/>
</dbReference>